<evidence type="ECO:0000256" key="1">
    <source>
        <dbReference type="SAM" id="SignalP"/>
    </source>
</evidence>
<proteinExistence type="predicted"/>
<dbReference type="AlphaFoldDB" id="A0A6A3NI19"/>
<reference evidence="2 3" key="1">
    <citation type="submission" date="2018-09" db="EMBL/GenBank/DDBJ databases">
        <title>Genomic investigation of the strawberry pathogen Phytophthora fragariae indicates pathogenicity is determined by transcriptional variation in three key races.</title>
        <authorList>
            <person name="Adams T.M."/>
            <person name="Armitage A.D."/>
            <person name="Sobczyk M.K."/>
            <person name="Bates H.J."/>
            <person name="Dunwell J.M."/>
            <person name="Nellist C.F."/>
            <person name="Harrison R.J."/>
        </authorList>
    </citation>
    <scope>NUCLEOTIDE SEQUENCE [LARGE SCALE GENOMIC DNA]</scope>
    <source>
        <strain evidence="2 3">SCRP324</strain>
    </source>
</reference>
<dbReference type="EMBL" id="QXFU01000217">
    <property type="protein sequence ID" value="KAE9040001.1"/>
    <property type="molecule type" value="Genomic_DNA"/>
</dbReference>
<comment type="caution">
    <text evidence="2">The sequence shown here is derived from an EMBL/GenBank/DDBJ whole genome shotgun (WGS) entry which is preliminary data.</text>
</comment>
<gene>
    <name evidence="2" type="ORF">PR002_g5180</name>
</gene>
<organism evidence="2 3">
    <name type="scientific">Phytophthora rubi</name>
    <dbReference type="NCBI Taxonomy" id="129364"/>
    <lineage>
        <taxon>Eukaryota</taxon>
        <taxon>Sar</taxon>
        <taxon>Stramenopiles</taxon>
        <taxon>Oomycota</taxon>
        <taxon>Peronosporomycetes</taxon>
        <taxon>Peronosporales</taxon>
        <taxon>Peronosporaceae</taxon>
        <taxon>Phytophthora</taxon>
    </lineage>
</organism>
<name>A0A6A3NI19_9STRA</name>
<dbReference type="Proteomes" id="UP000435112">
    <property type="component" value="Unassembled WGS sequence"/>
</dbReference>
<keyword evidence="1" id="KW-0732">Signal</keyword>
<accession>A0A6A3NI19</accession>
<evidence type="ECO:0008006" key="4">
    <source>
        <dbReference type="Google" id="ProtNLM"/>
    </source>
</evidence>
<sequence>MSVACVLRFLLPRLMSSKTSSSVCTGTTVRPGTKLPVGPWRTCRLVFAAS</sequence>
<feature type="signal peptide" evidence="1">
    <location>
        <begin position="1"/>
        <end position="16"/>
    </location>
</feature>
<feature type="chain" id="PRO_5025440935" description="RxLR effector protein" evidence="1">
    <location>
        <begin position="17"/>
        <end position="50"/>
    </location>
</feature>
<evidence type="ECO:0000313" key="3">
    <source>
        <dbReference type="Proteomes" id="UP000435112"/>
    </source>
</evidence>
<evidence type="ECO:0000313" key="2">
    <source>
        <dbReference type="EMBL" id="KAE9040001.1"/>
    </source>
</evidence>
<protein>
    <recommendedName>
        <fullName evidence="4">RxLR effector protein</fullName>
    </recommendedName>
</protein>